<comment type="caution">
    <text evidence="2">The sequence shown here is derived from an EMBL/GenBank/DDBJ whole genome shotgun (WGS) entry which is preliminary data.</text>
</comment>
<organism evidence="2">
    <name type="scientific">Picea glauca</name>
    <name type="common">White spruce</name>
    <name type="synonym">Pinus glauca</name>
    <dbReference type="NCBI Taxonomy" id="3330"/>
    <lineage>
        <taxon>Eukaryota</taxon>
        <taxon>Viridiplantae</taxon>
        <taxon>Streptophyta</taxon>
        <taxon>Embryophyta</taxon>
        <taxon>Tracheophyta</taxon>
        <taxon>Spermatophyta</taxon>
        <taxon>Pinopsida</taxon>
        <taxon>Pinidae</taxon>
        <taxon>Conifers I</taxon>
        <taxon>Pinales</taxon>
        <taxon>Pinaceae</taxon>
        <taxon>Picea</taxon>
    </lineage>
</organism>
<keyword evidence="2" id="KW-0496">Mitochondrion</keyword>
<name>A0A124GN74_PICGL</name>
<evidence type="ECO:0000256" key="1">
    <source>
        <dbReference type="SAM" id="MobiDB-lite"/>
    </source>
</evidence>
<accession>A0A124GN74</accession>
<reference evidence="2" key="1">
    <citation type="journal article" date="2015" name="Genome Biol. Evol.">
        <title>Organellar Genomes of White Spruce (Picea glauca): Assembly and Annotation.</title>
        <authorList>
            <person name="Jackman S.D."/>
            <person name="Warren R.L."/>
            <person name="Gibb E.A."/>
            <person name="Vandervalk B.P."/>
            <person name="Mohamadi H."/>
            <person name="Chu J."/>
            <person name="Raymond A."/>
            <person name="Pleasance S."/>
            <person name="Coope R."/>
            <person name="Wildung M.R."/>
            <person name="Ritland C.E."/>
            <person name="Bousquet J."/>
            <person name="Jones S.J."/>
            <person name="Bohlmann J."/>
            <person name="Birol I."/>
        </authorList>
    </citation>
    <scope>NUCLEOTIDE SEQUENCE [LARGE SCALE GENOMIC DNA]</scope>
    <source>
        <tissue evidence="2">Flushing bud</tissue>
    </source>
</reference>
<dbReference type="EMBL" id="LKAM01000006">
    <property type="protein sequence ID" value="KUM47946.1"/>
    <property type="molecule type" value="Genomic_DNA"/>
</dbReference>
<evidence type="ECO:0000313" key="2">
    <source>
        <dbReference type="EMBL" id="KUM47946.1"/>
    </source>
</evidence>
<feature type="compositionally biased region" description="Low complexity" evidence="1">
    <location>
        <begin position="45"/>
        <end position="68"/>
    </location>
</feature>
<geneLocation type="mitochondrion" evidence="2"/>
<proteinExistence type="predicted"/>
<protein>
    <submittedName>
        <fullName evidence="2">Uncharacterized protein</fullName>
    </submittedName>
</protein>
<gene>
    <name evidence="2" type="ORF">ABT39_MTgene4941</name>
</gene>
<feature type="region of interest" description="Disordered" evidence="1">
    <location>
        <begin position="37"/>
        <end position="68"/>
    </location>
</feature>
<sequence>MDCGLARFSDLFYYCGLARLIGLMRLIRLIDRMFPTAHTKTPPVQSNQSNSNQSNSNQSNSNQFTTRA</sequence>
<dbReference type="AlphaFoldDB" id="A0A124GN74"/>